<sequence>MVYGGKPSTGCYLCRKRKIKCDEAHPECRNCIIYGRPCPGYRPDAVFRNETRKVERLMKSSASVNAHNNTSTQASSSTSDSSISAVSHRRRASSHGKHHGEATLTLYSPADSSWEQRALCYFFDQYTIKADAEEGGHLDYLPPLYARELGRKSGESPSSCLRWAVEATALMTLANAKNAPPLMNKARQGYGRALRGLQEALASPANAVKDETFASVVLLSLYEDISGERNGLFSSHTAGFEFLTKLRGNTLIGHQRGRDMLTFAYAHTYVEILALGDKPRFDNEWVLSMLDINNPVERLMLTASKLSQLFVHIRFSPKPPDQAAIESWITSGREYDIELSQWTQTLPDRWLPLVIYSAQGEPLLTYNRLHNAVVWNYYRAVRVMIQQLLLGLNSTLTSIKAANNQFSNPWDTSSSEPESESVLDEPALRAIIREMTTDVCRSIPFALSDVDSLGRPNKSDSAWQMRAAQGYGLLWPLWYILSSGMPTPVQGELIRTVLSRVGSTLGIKLALVLAREAERIRGEQDGTQGEILGRNLPRGACHLGNQT</sequence>
<evidence type="ECO:0000256" key="2">
    <source>
        <dbReference type="ARBA" id="ARBA00023125"/>
    </source>
</evidence>
<name>A0A9W4KDI1_9EURO</name>
<dbReference type="SUPFAM" id="SSF57701">
    <property type="entry name" value="Zn2/Cys6 DNA-binding domain"/>
    <property type="match status" value="1"/>
</dbReference>
<dbReference type="EMBL" id="CAJVRC010000859">
    <property type="protein sequence ID" value="CAG8896941.1"/>
    <property type="molecule type" value="Genomic_DNA"/>
</dbReference>
<feature type="region of interest" description="Disordered" evidence="5">
    <location>
        <begin position="59"/>
        <end position="99"/>
    </location>
</feature>
<gene>
    <name evidence="7" type="ORF">PEGY_LOCUS4576</name>
</gene>
<dbReference type="SMART" id="SM00066">
    <property type="entry name" value="GAL4"/>
    <property type="match status" value="1"/>
</dbReference>
<evidence type="ECO:0000256" key="1">
    <source>
        <dbReference type="ARBA" id="ARBA00023015"/>
    </source>
</evidence>
<dbReference type="Gene3D" id="4.10.240.10">
    <property type="entry name" value="Zn(2)-C6 fungal-type DNA-binding domain"/>
    <property type="match status" value="1"/>
</dbReference>
<dbReference type="GO" id="GO:0000981">
    <property type="term" value="F:DNA-binding transcription factor activity, RNA polymerase II-specific"/>
    <property type="evidence" value="ECO:0007669"/>
    <property type="project" value="InterPro"/>
</dbReference>
<keyword evidence="2" id="KW-0238">DNA-binding</keyword>
<evidence type="ECO:0000313" key="8">
    <source>
        <dbReference type="Proteomes" id="UP001154252"/>
    </source>
</evidence>
<dbReference type="PANTHER" id="PTHR38791">
    <property type="entry name" value="ZN(II)2CYS6 TRANSCRIPTION FACTOR (EUROFUNG)-RELATED-RELATED"/>
    <property type="match status" value="1"/>
</dbReference>
<dbReference type="Pfam" id="PF00172">
    <property type="entry name" value="Zn_clus"/>
    <property type="match status" value="1"/>
</dbReference>
<dbReference type="GO" id="GO:0003677">
    <property type="term" value="F:DNA binding"/>
    <property type="evidence" value="ECO:0007669"/>
    <property type="project" value="UniProtKB-KW"/>
</dbReference>
<proteinExistence type="predicted"/>
<accession>A0A9W4KDI1</accession>
<feature type="domain" description="Zn(2)-C6 fungal-type" evidence="6">
    <location>
        <begin position="10"/>
        <end position="38"/>
    </location>
</feature>
<evidence type="ECO:0000259" key="6">
    <source>
        <dbReference type="PROSITE" id="PS50048"/>
    </source>
</evidence>
<dbReference type="Pfam" id="PF11951">
    <property type="entry name" value="Fungal_trans_2"/>
    <property type="match status" value="1"/>
</dbReference>
<keyword evidence="3" id="KW-0804">Transcription</keyword>
<organism evidence="7 8">
    <name type="scientific">Penicillium egyptiacum</name>
    <dbReference type="NCBI Taxonomy" id="1303716"/>
    <lineage>
        <taxon>Eukaryota</taxon>
        <taxon>Fungi</taxon>
        <taxon>Dikarya</taxon>
        <taxon>Ascomycota</taxon>
        <taxon>Pezizomycotina</taxon>
        <taxon>Eurotiomycetes</taxon>
        <taxon>Eurotiomycetidae</taxon>
        <taxon>Eurotiales</taxon>
        <taxon>Aspergillaceae</taxon>
        <taxon>Penicillium</taxon>
    </lineage>
</organism>
<reference evidence="7" key="1">
    <citation type="submission" date="2021-07" db="EMBL/GenBank/DDBJ databases">
        <authorList>
            <person name="Branca A.L. A."/>
        </authorList>
    </citation>
    <scope>NUCLEOTIDE SEQUENCE</scope>
</reference>
<keyword evidence="1" id="KW-0805">Transcription regulation</keyword>
<dbReference type="InterPro" id="IPR036864">
    <property type="entry name" value="Zn2-C6_fun-type_DNA-bd_sf"/>
</dbReference>
<dbReference type="PROSITE" id="PS00463">
    <property type="entry name" value="ZN2_CY6_FUNGAL_1"/>
    <property type="match status" value="1"/>
</dbReference>
<comment type="caution">
    <text evidence="7">The sequence shown here is derived from an EMBL/GenBank/DDBJ whole genome shotgun (WGS) entry which is preliminary data.</text>
</comment>
<dbReference type="InterPro" id="IPR001138">
    <property type="entry name" value="Zn2Cys6_DnaBD"/>
</dbReference>
<dbReference type="AlphaFoldDB" id="A0A9W4KDI1"/>
<dbReference type="CDD" id="cd00067">
    <property type="entry name" value="GAL4"/>
    <property type="match status" value="1"/>
</dbReference>
<dbReference type="Proteomes" id="UP001154252">
    <property type="component" value="Unassembled WGS sequence"/>
</dbReference>
<dbReference type="PANTHER" id="PTHR38791:SF12">
    <property type="entry name" value="TRANSCRIPTION FACTOR DOMAIN-CONTAINING PROTEIN-RELATED"/>
    <property type="match status" value="1"/>
</dbReference>
<feature type="compositionally biased region" description="Basic residues" evidence="5">
    <location>
        <begin position="87"/>
        <end position="98"/>
    </location>
</feature>
<dbReference type="PROSITE" id="PS50048">
    <property type="entry name" value="ZN2_CY6_FUNGAL_2"/>
    <property type="match status" value="1"/>
</dbReference>
<dbReference type="InterPro" id="IPR021858">
    <property type="entry name" value="Fun_TF"/>
</dbReference>
<evidence type="ECO:0000256" key="5">
    <source>
        <dbReference type="SAM" id="MobiDB-lite"/>
    </source>
</evidence>
<evidence type="ECO:0000256" key="3">
    <source>
        <dbReference type="ARBA" id="ARBA00023163"/>
    </source>
</evidence>
<dbReference type="OrthoDB" id="4491390at2759"/>
<keyword evidence="8" id="KW-1185">Reference proteome</keyword>
<feature type="compositionally biased region" description="Low complexity" evidence="5">
    <location>
        <begin position="65"/>
        <end position="86"/>
    </location>
</feature>
<protein>
    <recommendedName>
        <fullName evidence="6">Zn(2)-C6 fungal-type domain-containing protein</fullName>
    </recommendedName>
</protein>
<dbReference type="InterPro" id="IPR053175">
    <property type="entry name" value="DHMBA_Reg_Transcription_Factor"/>
</dbReference>
<evidence type="ECO:0000256" key="4">
    <source>
        <dbReference type="ARBA" id="ARBA00023242"/>
    </source>
</evidence>
<evidence type="ECO:0000313" key="7">
    <source>
        <dbReference type="EMBL" id="CAG8896941.1"/>
    </source>
</evidence>
<keyword evidence="4" id="KW-0539">Nucleus</keyword>
<dbReference type="GO" id="GO:0008270">
    <property type="term" value="F:zinc ion binding"/>
    <property type="evidence" value="ECO:0007669"/>
    <property type="project" value="InterPro"/>
</dbReference>